<keyword evidence="1" id="KW-0812">Transmembrane</keyword>
<accession>X0BIT1</accession>
<evidence type="ECO:0000256" key="1">
    <source>
        <dbReference type="SAM" id="Phobius"/>
    </source>
</evidence>
<name>X0BIT1_FUSOX</name>
<gene>
    <name evidence="2" type="ORF">FOQG_16582</name>
</gene>
<keyword evidence="1" id="KW-0472">Membrane</keyword>
<sequence length="84" mass="9054">MQLEATDKLAATKPLFDNIASEYTAVITRSVPDEAPTGLESTGSQVFYAMWSLMIFLGLHTPVLNAPGFKGNHDMSIDLSLVAP</sequence>
<dbReference type="AlphaFoldDB" id="X0BIT1"/>
<proteinExistence type="predicted"/>
<evidence type="ECO:0000313" key="2">
    <source>
        <dbReference type="EMBL" id="EXK78758.1"/>
    </source>
</evidence>
<protein>
    <submittedName>
        <fullName evidence="2">Amidase</fullName>
    </submittedName>
</protein>
<organism evidence="2 3">
    <name type="scientific">Fusarium oxysporum f. sp. raphani 54005</name>
    <dbReference type="NCBI Taxonomy" id="1089458"/>
    <lineage>
        <taxon>Eukaryota</taxon>
        <taxon>Fungi</taxon>
        <taxon>Dikarya</taxon>
        <taxon>Ascomycota</taxon>
        <taxon>Pezizomycotina</taxon>
        <taxon>Sordariomycetes</taxon>
        <taxon>Hypocreomycetidae</taxon>
        <taxon>Hypocreales</taxon>
        <taxon>Nectriaceae</taxon>
        <taxon>Fusarium</taxon>
        <taxon>Fusarium oxysporum species complex</taxon>
    </lineage>
</organism>
<evidence type="ECO:0000313" key="3">
    <source>
        <dbReference type="Proteomes" id="UP000030663"/>
    </source>
</evidence>
<dbReference type="EMBL" id="JH658504">
    <property type="protein sequence ID" value="EXK78758.1"/>
    <property type="molecule type" value="Genomic_DNA"/>
</dbReference>
<keyword evidence="3" id="KW-1185">Reference proteome</keyword>
<reference evidence="2 3" key="1">
    <citation type="submission" date="2011-11" db="EMBL/GenBank/DDBJ databases">
        <title>The Genome Sequence of Fusarium oxysporum PHW815.</title>
        <authorList>
            <consortium name="The Broad Institute Genome Sequencing Platform"/>
            <person name="Ma L.-J."/>
            <person name="Gale L.R."/>
            <person name="Schwartz D.C."/>
            <person name="Zhou S."/>
            <person name="Corby-Kistler H."/>
            <person name="Young S.K."/>
            <person name="Zeng Q."/>
            <person name="Gargeya S."/>
            <person name="Fitzgerald M."/>
            <person name="Haas B."/>
            <person name="Abouelleil A."/>
            <person name="Alvarado L."/>
            <person name="Arachchi H.M."/>
            <person name="Berlin A."/>
            <person name="Brown A."/>
            <person name="Chapman S.B."/>
            <person name="Chen Z."/>
            <person name="Dunbar C."/>
            <person name="Freedman E."/>
            <person name="Gearin G."/>
            <person name="Goldberg J."/>
            <person name="Griggs A."/>
            <person name="Gujja S."/>
            <person name="Heiman D."/>
            <person name="Howarth C."/>
            <person name="Larson L."/>
            <person name="Lui A."/>
            <person name="MacDonald P.J.P."/>
            <person name="Montmayeur A."/>
            <person name="Murphy C."/>
            <person name="Neiman D."/>
            <person name="Pearson M."/>
            <person name="Priest M."/>
            <person name="Roberts A."/>
            <person name="Saif S."/>
            <person name="Shea T."/>
            <person name="Shenoy N."/>
            <person name="Sisk P."/>
            <person name="Stolte C."/>
            <person name="Sykes S."/>
            <person name="Wortman J."/>
            <person name="Nusbaum C."/>
            <person name="Birren B."/>
        </authorList>
    </citation>
    <scope>NUCLEOTIDE SEQUENCE [LARGE SCALE GENOMIC DNA]</scope>
    <source>
        <strain evidence="2 3">54005</strain>
    </source>
</reference>
<dbReference type="HOGENOM" id="CLU_177154_0_0_1"/>
<feature type="transmembrane region" description="Helical" evidence="1">
    <location>
        <begin position="46"/>
        <end position="66"/>
    </location>
</feature>
<keyword evidence="1" id="KW-1133">Transmembrane helix</keyword>
<dbReference type="Proteomes" id="UP000030663">
    <property type="component" value="Unassembled WGS sequence"/>
</dbReference>